<feature type="region of interest" description="Disordered" evidence="7">
    <location>
        <begin position="326"/>
        <end position="347"/>
    </location>
</feature>
<dbReference type="Proteomes" id="UP000548476">
    <property type="component" value="Unassembled WGS sequence"/>
</dbReference>
<feature type="transmembrane region" description="Helical" evidence="8">
    <location>
        <begin position="352"/>
        <end position="373"/>
    </location>
</feature>
<organism evidence="11 12">
    <name type="scientific">Phytomonospora endophytica</name>
    <dbReference type="NCBI Taxonomy" id="714109"/>
    <lineage>
        <taxon>Bacteria</taxon>
        <taxon>Bacillati</taxon>
        <taxon>Actinomycetota</taxon>
        <taxon>Actinomycetes</taxon>
        <taxon>Micromonosporales</taxon>
        <taxon>Micromonosporaceae</taxon>
        <taxon>Phytomonospora</taxon>
    </lineage>
</organism>
<dbReference type="Gene3D" id="3.40.50.200">
    <property type="entry name" value="Peptidase S8/S53 domain"/>
    <property type="match status" value="1"/>
</dbReference>
<reference evidence="11 12" key="1">
    <citation type="submission" date="2020-08" db="EMBL/GenBank/DDBJ databases">
        <title>Genomic Encyclopedia of Type Strains, Phase IV (KMG-IV): sequencing the most valuable type-strain genomes for metagenomic binning, comparative biology and taxonomic classification.</title>
        <authorList>
            <person name="Goeker M."/>
        </authorList>
    </citation>
    <scope>NUCLEOTIDE SEQUENCE [LARGE SCALE GENOMIC DNA]</scope>
    <source>
        <strain evidence="11 12">YIM 65646</strain>
    </source>
</reference>
<dbReference type="PROSITE" id="PS51892">
    <property type="entry name" value="SUBTILASE"/>
    <property type="match status" value="1"/>
</dbReference>
<feature type="signal peptide" evidence="9">
    <location>
        <begin position="1"/>
        <end position="31"/>
    </location>
</feature>
<evidence type="ECO:0000256" key="8">
    <source>
        <dbReference type="SAM" id="Phobius"/>
    </source>
</evidence>
<evidence type="ECO:0000256" key="2">
    <source>
        <dbReference type="ARBA" id="ARBA00022670"/>
    </source>
</evidence>
<evidence type="ECO:0000256" key="6">
    <source>
        <dbReference type="RuleBase" id="RU003355"/>
    </source>
</evidence>
<keyword evidence="12" id="KW-1185">Reference proteome</keyword>
<dbReference type="GO" id="GO:0006508">
    <property type="term" value="P:proteolysis"/>
    <property type="evidence" value="ECO:0007669"/>
    <property type="project" value="UniProtKB-KW"/>
</dbReference>
<protein>
    <submittedName>
        <fullName evidence="11">Type VII secretion-associated serine protease mycosin</fullName>
    </submittedName>
</protein>
<dbReference type="InterPro" id="IPR023828">
    <property type="entry name" value="Peptidase_S8_Ser-AS"/>
</dbReference>
<evidence type="ECO:0000256" key="9">
    <source>
        <dbReference type="SAM" id="SignalP"/>
    </source>
</evidence>
<keyword evidence="4 5" id="KW-0720">Serine protease</keyword>
<feature type="region of interest" description="Disordered" evidence="7">
    <location>
        <begin position="377"/>
        <end position="415"/>
    </location>
</feature>
<keyword evidence="9" id="KW-0732">Signal</keyword>
<dbReference type="PANTHER" id="PTHR43399:SF4">
    <property type="entry name" value="CELL WALL-ASSOCIATED PROTEASE"/>
    <property type="match status" value="1"/>
</dbReference>
<gene>
    <name evidence="11" type="ORF">HNR73_000677</name>
</gene>
<comment type="similarity">
    <text evidence="1 5 6">Belongs to the peptidase S8 family.</text>
</comment>
<evidence type="ECO:0000256" key="7">
    <source>
        <dbReference type="SAM" id="MobiDB-lite"/>
    </source>
</evidence>
<feature type="chain" id="PRO_5032987475" evidence="9">
    <location>
        <begin position="32"/>
        <end position="415"/>
    </location>
</feature>
<keyword evidence="8" id="KW-0472">Membrane</keyword>
<dbReference type="InterPro" id="IPR022398">
    <property type="entry name" value="Peptidase_S8_His-AS"/>
</dbReference>
<evidence type="ECO:0000259" key="10">
    <source>
        <dbReference type="Pfam" id="PF00082"/>
    </source>
</evidence>
<dbReference type="PROSITE" id="PS00136">
    <property type="entry name" value="SUBTILASE_ASP"/>
    <property type="match status" value="1"/>
</dbReference>
<feature type="active site" description="Charge relay system" evidence="5">
    <location>
        <position position="262"/>
    </location>
</feature>
<dbReference type="InterPro" id="IPR036852">
    <property type="entry name" value="Peptidase_S8/S53_dom_sf"/>
</dbReference>
<evidence type="ECO:0000256" key="5">
    <source>
        <dbReference type="PROSITE-ProRule" id="PRU01240"/>
    </source>
</evidence>
<evidence type="ECO:0000256" key="3">
    <source>
        <dbReference type="ARBA" id="ARBA00022801"/>
    </source>
</evidence>
<dbReference type="EMBL" id="JACHGT010000002">
    <property type="protein sequence ID" value="MBB6032830.1"/>
    <property type="molecule type" value="Genomic_DNA"/>
</dbReference>
<dbReference type="InterPro" id="IPR051048">
    <property type="entry name" value="Peptidase_S8/S53_subtilisin"/>
</dbReference>
<feature type="active site" description="Charge relay system" evidence="5">
    <location>
        <position position="64"/>
    </location>
</feature>
<dbReference type="PROSITE" id="PS00138">
    <property type="entry name" value="SUBTILASE_SER"/>
    <property type="match status" value="1"/>
</dbReference>
<dbReference type="InterPro" id="IPR015500">
    <property type="entry name" value="Peptidase_S8_subtilisin-rel"/>
</dbReference>
<dbReference type="Pfam" id="PF00082">
    <property type="entry name" value="Peptidase_S8"/>
    <property type="match status" value="1"/>
</dbReference>
<sequence>MNTIPRRLGSAITAFAIGAAGVLSFPATASADENRDGQWYLDALKVAEAHQVTKGEGITIGILDSGVDATHPDLAGNVLPGTDLAGTGGDGLTPSDDHGTSVASILVGGDDTDGILGIAPAAKLISVRITDADGEFEVGRIQEGIRWLADNGADVISLSLFDPGAEEGGQAAVDYAIGKNIVVVAGAGNRRGDEPNETWSAVGYPAAYRGVVAVTGTTREGEYWDGSVEHAYGIGNWAISAPATDMRVALRGGGYETADGTSFAAPIVAGTMALIKAKYPNLNQRQLLERLLLTADDKGTEGEDLEYGWGIVDPLAALTADVDYYEDPAPTDDTASEAVAATGDDGAGTGDLVPVIVSGTVLAVVVVGVLLLIRSRRRPPTPAAAPRNRPVGPPPQAAPESWRRPPEPGPPPPAR</sequence>
<accession>A0A841FLK3</accession>
<feature type="active site" description="Charge relay system" evidence="5">
    <location>
        <position position="98"/>
    </location>
</feature>
<evidence type="ECO:0000256" key="4">
    <source>
        <dbReference type="ARBA" id="ARBA00022825"/>
    </source>
</evidence>
<evidence type="ECO:0000256" key="1">
    <source>
        <dbReference type="ARBA" id="ARBA00011073"/>
    </source>
</evidence>
<keyword evidence="8" id="KW-1133">Transmembrane helix</keyword>
<dbReference type="PANTHER" id="PTHR43399">
    <property type="entry name" value="SUBTILISIN-RELATED"/>
    <property type="match status" value="1"/>
</dbReference>
<name>A0A841FLK3_9ACTN</name>
<dbReference type="RefSeq" id="WP_184785765.1">
    <property type="nucleotide sequence ID" value="NZ_BONT01000018.1"/>
</dbReference>
<proteinExistence type="inferred from homology"/>
<dbReference type="PRINTS" id="PR00723">
    <property type="entry name" value="SUBTILISIN"/>
</dbReference>
<dbReference type="InterPro" id="IPR023827">
    <property type="entry name" value="Peptidase_S8_Asp-AS"/>
</dbReference>
<feature type="domain" description="Peptidase S8/S53" evidence="10">
    <location>
        <begin position="55"/>
        <end position="310"/>
    </location>
</feature>
<keyword evidence="2 5" id="KW-0645">Protease</keyword>
<dbReference type="GO" id="GO:0004252">
    <property type="term" value="F:serine-type endopeptidase activity"/>
    <property type="evidence" value="ECO:0007669"/>
    <property type="project" value="UniProtKB-UniRule"/>
</dbReference>
<comment type="caution">
    <text evidence="11">The sequence shown here is derived from an EMBL/GenBank/DDBJ whole genome shotgun (WGS) entry which is preliminary data.</text>
</comment>
<keyword evidence="3 5" id="KW-0378">Hydrolase</keyword>
<evidence type="ECO:0000313" key="12">
    <source>
        <dbReference type="Proteomes" id="UP000548476"/>
    </source>
</evidence>
<dbReference type="SUPFAM" id="SSF52743">
    <property type="entry name" value="Subtilisin-like"/>
    <property type="match status" value="1"/>
</dbReference>
<evidence type="ECO:0000313" key="11">
    <source>
        <dbReference type="EMBL" id="MBB6032830.1"/>
    </source>
</evidence>
<keyword evidence="8" id="KW-0812">Transmembrane</keyword>
<dbReference type="PROSITE" id="PS00137">
    <property type="entry name" value="SUBTILASE_HIS"/>
    <property type="match status" value="1"/>
</dbReference>
<dbReference type="AlphaFoldDB" id="A0A841FLK3"/>
<dbReference type="InterPro" id="IPR000209">
    <property type="entry name" value="Peptidase_S8/S53_dom"/>
</dbReference>